<evidence type="ECO:0000313" key="1">
    <source>
        <dbReference type="EMBL" id="RNA22839.1"/>
    </source>
</evidence>
<organism evidence="1 2">
    <name type="scientific">Brachionus plicatilis</name>
    <name type="common">Marine rotifer</name>
    <name type="synonym">Brachionus muelleri</name>
    <dbReference type="NCBI Taxonomy" id="10195"/>
    <lineage>
        <taxon>Eukaryota</taxon>
        <taxon>Metazoa</taxon>
        <taxon>Spiralia</taxon>
        <taxon>Gnathifera</taxon>
        <taxon>Rotifera</taxon>
        <taxon>Eurotatoria</taxon>
        <taxon>Monogononta</taxon>
        <taxon>Pseudotrocha</taxon>
        <taxon>Ploima</taxon>
        <taxon>Brachionidae</taxon>
        <taxon>Brachionus</taxon>
    </lineage>
</organism>
<gene>
    <name evidence="1" type="ORF">BpHYR1_011911</name>
</gene>
<evidence type="ECO:0000313" key="2">
    <source>
        <dbReference type="Proteomes" id="UP000276133"/>
    </source>
</evidence>
<accession>A0A3M7RH89</accession>
<dbReference type="AlphaFoldDB" id="A0A3M7RH89"/>
<sequence length="72" mass="8607">MKTIFVVVNQHILKKRDKKNTGLLRYVITGSHKRSVITIHVFLVHLKKLMRFRKFDFLFLIFFNLTISSCLI</sequence>
<name>A0A3M7RH89_BRAPC</name>
<proteinExistence type="predicted"/>
<keyword evidence="2" id="KW-1185">Reference proteome</keyword>
<comment type="caution">
    <text evidence="1">The sequence shown here is derived from an EMBL/GenBank/DDBJ whole genome shotgun (WGS) entry which is preliminary data.</text>
</comment>
<reference evidence="1 2" key="1">
    <citation type="journal article" date="2018" name="Sci. Rep.">
        <title>Genomic signatures of local adaptation to the degree of environmental predictability in rotifers.</title>
        <authorList>
            <person name="Franch-Gras L."/>
            <person name="Hahn C."/>
            <person name="Garcia-Roger E.M."/>
            <person name="Carmona M.J."/>
            <person name="Serra M."/>
            <person name="Gomez A."/>
        </authorList>
    </citation>
    <scope>NUCLEOTIDE SEQUENCE [LARGE SCALE GENOMIC DNA]</scope>
    <source>
        <strain evidence="1">HYR1</strain>
    </source>
</reference>
<protein>
    <submittedName>
        <fullName evidence="1">Uncharacterized protein</fullName>
    </submittedName>
</protein>
<dbReference type="EMBL" id="REGN01003393">
    <property type="protein sequence ID" value="RNA22839.1"/>
    <property type="molecule type" value="Genomic_DNA"/>
</dbReference>
<dbReference type="Proteomes" id="UP000276133">
    <property type="component" value="Unassembled WGS sequence"/>
</dbReference>